<proteinExistence type="predicted"/>
<evidence type="ECO:0000313" key="2">
    <source>
        <dbReference type="Proteomes" id="UP001152320"/>
    </source>
</evidence>
<keyword evidence="2" id="KW-1185">Reference proteome</keyword>
<dbReference type="AlphaFoldDB" id="A0A9Q1CTQ9"/>
<gene>
    <name evidence="1" type="ORF">HOLleu_03686</name>
</gene>
<accession>A0A9Q1CTQ9</accession>
<dbReference type="EMBL" id="JAIZAY010000001">
    <property type="protein sequence ID" value="KAJ8050469.1"/>
    <property type="molecule type" value="Genomic_DNA"/>
</dbReference>
<reference evidence="1" key="1">
    <citation type="submission" date="2021-10" db="EMBL/GenBank/DDBJ databases">
        <title>Tropical sea cucumber genome reveals ecological adaptation and Cuvierian tubules defense mechanism.</title>
        <authorList>
            <person name="Chen T."/>
        </authorList>
    </citation>
    <scope>NUCLEOTIDE SEQUENCE</scope>
    <source>
        <strain evidence="1">Nanhai2018</strain>
        <tissue evidence="1">Muscle</tissue>
    </source>
</reference>
<evidence type="ECO:0000313" key="1">
    <source>
        <dbReference type="EMBL" id="KAJ8050469.1"/>
    </source>
</evidence>
<protein>
    <submittedName>
        <fullName evidence="1">Uncharacterized protein</fullName>
    </submittedName>
</protein>
<dbReference type="Proteomes" id="UP001152320">
    <property type="component" value="Chromosome 1"/>
</dbReference>
<name>A0A9Q1CTQ9_HOLLE</name>
<organism evidence="1 2">
    <name type="scientific">Holothuria leucospilota</name>
    <name type="common">Black long sea cucumber</name>
    <name type="synonym">Mertensiothuria leucospilota</name>
    <dbReference type="NCBI Taxonomy" id="206669"/>
    <lineage>
        <taxon>Eukaryota</taxon>
        <taxon>Metazoa</taxon>
        <taxon>Echinodermata</taxon>
        <taxon>Eleutherozoa</taxon>
        <taxon>Echinozoa</taxon>
        <taxon>Holothuroidea</taxon>
        <taxon>Aspidochirotacea</taxon>
        <taxon>Aspidochirotida</taxon>
        <taxon>Holothuriidae</taxon>
        <taxon>Holothuria</taxon>
    </lineage>
</organism>
<comment type="caution">
    <text evidence="1">The sequence shown here is derived from an EMBL/GenBank/DDBJ whole genome shotgun (WGS) entry which is preliminary data.</text>
</comment>
<sequence>MHSYSAKRYDIPYYFLTTSTEQGNCKNLWPMYKNIAHSYFQPDTVIVHLHYTHKNQQASFDPCTCT</sequence>